<gene>
    <name evidence="1" type="ORF">JIG36_12395</name>
</gene>
<evidence type="ECO:0000313" key="2">
    <source>
        <dbReference type="Proteomes" id="UP000632138"/>
    </source>
</evidence>
<evidence type="ECO:0008006" key="3">
    <source>
        <dbReference type="Google" id="ProtNLM"/>
    </source>
</evidence>
<comment type="caution">
    <text evidence="1">The sequence shown here is derived from an EMBL/GenBank/DDBJ whole genome shotgun (WGS) entry which is preliminary data.</text>
</comment>
<sequence>MEALVLLAVALVLRVVGAVVTVLVRRLAHRTAQPPRVPDPCLASLWGLPPTASPDPERALLDHLLSGRLDREQYRAAMAELARRDESAHPLRE</sequence>
<proteinExistence type="predicted"/>
<name>A0ABS2A941_9ACTN</name>
<dbReference type="RefSeq" id="WP_203376255.1">
    <property type="nucleotide sequence ID" value="NZ_JAENHP010000003.1"/>
</dbReference>
<dbReference type="EMBL" id="JAENHP010000003">
    <property type="protein sequence ID" value="MBM2616357.1"/>
    <property type="molecule type" value="Genomic_DNA"/>
</dbReference>
<protein>
    <recommendedName>
        <fullName evidence="3">SHOCT domain-containing protein</fullName>
    </recommendedName>
</protein>
<organism evidence="1 2">
    <name type="scientific">Paractinoplanes ovalisporus</name>
    <dbReference type="NCBI Taxonomy" id="2810368"/>
    <lineage>
        <taxon>Bacteria</taxon>
        <taxon>Bacillati</taxon>
        <taxon>Actinomycetota</taxon>
        <taxon>Actinomycetes</taxon>
        <taxon>Micromonosporales</taxon>
        <taxon>Micromonosporaceae</taxon>
        <taxon>Paractinoplanes</taxon>
    </lineage>
</organism>
<keyword evidence="2" id="KW-1185">Reference proteome</keyword>
<dbReference type="Proteomes" id="UP000632138">
    <property type="component" value="Unassembled WGS sequence"/>
</dbReference>
<accession>A0ABS2A941</accession>
<reference evidence="1 2" key="1">
    <citation type="submission" date="2021-01" db="EMBL/GenBank/DDBJ databases">
        <title>Actinoplanes sp. nov. LDG1-06 isolated from lichen.</title>
        <authorList>
            <person name="Saeng-In P."/>
            <person name="Phongsopitanun W."/>
            <person name="Kanchanasin P."/>
            <person name="Yuki M."/>
            <person name="Kudo T."/>
            <person name="Ohkuma M."/>
            <person name="Tanasupawat S."/>
        </authorList>
    </citation>
    <scope>NUCLEOTIDE SEQUENCE [LARGE SCALE GENOMIC DNA]</scope>
    <source>
        <strain evidence="1 2">LDG1-06</strain>
    </source>
</reference>
<evidence type="ECO:0000313" key="1">
    <source>
        <dbReference type="EMBL" id="MBM2616357.1"/>
    </source>
</evidence>